<accession>A0ACA9YG72</accession>
<evidence type="ECO:0000313" key="1">
    <source>
        <dbReference type="EMBL" id="CAH6723619.1"/>
    </source>
</evidence>
<gene>
    <name evidence="1" type="ORF">CLIB1444_17S00892</name>
</gene>
<sequence>MDKAEILKRQILGADNLTIREGLFLPNEEGKFARLPFKDYKLLQEVIEELEWKATYRVYFSLPHRVSFIEDKVIVLEYAYLFDIRDAFRIGDSSNSFPKGSENPADHFLRDIIPRWTRRFKNDWLDSKFCQLDKKLGSIWSELGTYTENDDKDTTTELYKLYEKVYDLPSRFPGEIEITKGCEKFTVAEEFHTEVSSILGRYFAALGLNVTASGTHFSLGGSHFKEKPSVLFREGGENIPFFIEFKRNGLIDYVDENGLKDKKEINSIMKQVSKYMLATGSDCGIITDLEVSILIQLDFETTSGSTEKIIQEDGKATTVAILPFQYYVFHPNDTIYTLQAIICSVAYDQKLRAEDPIQKENVERLRALIVQEDSELQIPKCDGRSKFRRGSGIQTSHLTSSSTISLNPSSSMGEKNNNPQTNGQKSWSQYKQSKFILNEGDFEVLQPGGYYLSTVYKLNRAAIDKNLSHLNIPQSVSHVIMKVYDLYKANFFTEYNEWKINYSGLKIYMGEKFSTEVECNIRINTYNEFRSQEDYLRVPKMYEFGGGFVRDGDRMLSFGWYLISEFIEKDEDQRFSLEEAKKQVNLLGSLGIQHNDIYRRNVLVSNGKFNLIDFSEASFDEIDLRRDLNNLEHVWSRNMDQAQSEDGPSSE</sequence>
<dbReference type="Proteomes" id="UP001152531">
    <property type="component" value="Unassembled WGS sequence"/>
</dbReference>
<reference evidence="1" key="1">
    <citation type="submission" date="2022-06" db="EMBL/GenBank/DDBJ databases">
        <authorList>
            <person name="Legras J.-L."/>
            <person name="Devillers H."/>
            <person name="Grondin C."/>
        </authorList>
    </citation>
    <scope>NUCLEOTIDE SEQUENCE</scope>
    <source>
        <strain evidence="1">CLIB 1444</strain>
    </source>
</reference>
<protein>
    <submittedName>
        <fullName evidence="1">Uncharacterized protein</fullName>
    </submittedName>
</protein>
<proteinExistence type="predicted"/>
<name>A0ACA9YG72_9ASCO</name>
<organism evidence="1 2">
    <name type="scientific">[Candida] jaroonii</name>
    <dbReference type="NCBI Taxonomy" id="467808"/>
    <lineage>
        <taxon>Eukaryota</taxon>
        <taxon>Fungi</taxon>
        <taxon>Dikarya</taxon>
        <taxon>Ascomycota</taxon>
        <taxon>Saccharomycotina</taxon>
        <taxon>Pichiomycetes</taxon>
        <taxon>Debaryomycetaceae</taxon>
        <taxon>Yamadazyma</taxon>
    </lineage>
</organism>
<comment type="caution">
    <text evidence="1">The sequence shown here is derived from an EMBL/GenBank/DDBJ whole genome shotgun (WGS) entry which is preliminary data.</text>
</comment>
<dbReference type="EMBL" id="CALSDN010000017">
    <property type="protein sequence ID" value="CAH6723619.1"/>
    <property type="molecule type" value="Genomic_DNA"/>
</dbReference>
<evidence type="ECO:0000313" key="2">
    <source>
        <dbReference type="Proteomes" id="UP001152531"/>
    </source>
</evidence>
<keyword evidence="2" id="KW-1185">Reference proteome</keyword>